<comment type="caution">
    <text evidence="2">The sequence shown here is derived from an EMBL/GenBank/DDBJ whole genome shotgun (WGS) entry which is preliminary data.</text>
</comment>
<proteinExistence type="inferred from homology"/>
<keyword evidence="3" id="KW-1185">Reference proteome</keyword>
<accession>A0ABU6MVZ6</accession>
<evidence type="ECO:0000313" key="2">
    <source>
        <dbReference type="EMBL" id="MED1566009.1"/>
    </source>
</evidence>
<dbReference type="RefSeq" id="WP_231595871.1">
    <property type="nucleotide sequence ID" value="NZ_JARLXY010000003.1"/>
</dbReference>
<protein>
    <submittedName>
        <fullName evidence="2">DUF188 domain-containing protein</fullName>
    </submittedName>
</protein>
<dbReference type="Proteomes" id="UP001309448">
    <property type="component" value="Unassembled WGS sequence"/>
</dbReference>
<evidence type="ECO:0000313" key="3">
    <source>
        <dbReference type="Proteomes" id="UP001309448"/>
    </source>
</evidence>
<evidence type="ECO:0000256" key="1">
    <source>
        <dbReference type="ARBA" id="ARBA00008522"/>
    </source>
</evidence>
<dbReference type="EMBL" id="JARMDB010000008">
    <property type="protein sequence ID" value="MED1566009.1"/>
    <property type="molecule type" value="Genomic_DNA"/>
</dbReference>
<gene>
    <name evidence="2" type="ORF">P4U88_08640</name>
</gene>
<name>A0ABU6MVZ6_9BACI</name>
<organism evidence="2 3">
    <name type="scientific">Bacillus paramycoides</name>
    <dbReference type="NCBI Taxonomy" id="2026194"/>
    <lineage>
        <taxon>Bacteria</taxon>
        <taxon>Bacillati</taxon>
        <taxon>Bacillota</taxon>
        <taxon>Bacilli</taxon>
        <taxon>Bacillales</taxon>
        <taxon>Bacillaceae</taxon>
        <taxon>Bacillus</taxon>
        <taxon>Bacillus cereus group</taxon>
    </lineage>
</organism>
<dbReference type="Pfam" id="PF02639">
    <property type="entry name" value="DUF188"/>
    <property type="match status" value="1"/>
</dbReference>
<comment type="similarity">
    <text evidence="1">Belongs to the UPF0178 family.</text>
</comment>
<dbReference type="InterPro" id="IPR003791">
    <property type="entry name" value="UPF0178"/>
</dbReference>
<reference evidence="2 3" key="1">
    <citation type="submission" date="2023-03" db="EMBL/GenBank/DDBJ databases">
        <title>Bacillus Genome Sequencing.</title>
        <authorList>
            <person name="Dunlap C."/>
        </authorList>
    </citation>
    <scope>NUCLEOTIDE SEQUENCE [LARGE SCALE GENOMIC DNA]</scope>
    <source>
        <strain evidence="2 3">B-615</strain>
    </source>
</reference>
<dbReference type="PANTHER" id="PTHR35146:SF1">
    <property type="entry name" value="UPF0178 PROTEIN YAII"/>
    <property type="match status" value="1"/>
</dbReference>
<dbReference type="PANTHER" id="PTHR35146">
    <property type="entry name" value="UPF0178 PROTEIN YAII"/>
    <property type="match status" value="1"/>
</dbReference>
<sequence>MQNISKILVDADACPVKDEIVQVGTKNLCRNFVCRIACSSFKKTARNWVYVDSEQDEVDLYIYQHAKVTGLVITQNVGLASLLVENGV</sequence>